<evidence type="ECO:0000259" key="9">
    <source>
        <dbReference type="PROSITE" id="PS50835"/>
    </source>
</evidence>
<dbReference type="PANTHER" id="PTHR16675:SF160">
    <property type="entry name" value="T-CELL SURFACE GLYCOPROTEIN CD1A"/>
    <property type="match status" value="1"/>
</dbReference>
<keyword evidence="3" id="KW-0967">Endosome</keyword>
<dbReference type="Proteomes" id="UP000010556">
    <property type="component" value="Unassembled WGS sequence"/>
</dbReference>
<evidence type="ECO:0000256" key="4">
    <source>
        <dbReference type="ARBA" id="ARBA00022859"/>
    </source>
</evidence>
<dbReference type="AlphaFoldDB" id="L5MC03"/>
<dbReference type="GO" id="GO:0048007">
    <property type="term" value="P:antigen processing and presentation, exogenous lipid antigen via MHC class Ib"/>
    <property type="evidence" value="ECO:0007669"/>
    <property type="project" value="TreeGrafter"/>
</dbReference>
<dbReference type="Pfam" id="PF07654">
    <property type="entry name" value="C1-set"/>
    <property type="match status" value="1"/>
</dbReference>
<dbReference type="GO" id="GO:0030883">
    <property type="term" value="F:endogenous lipid antigen binding"/>
    <property type="evidence" value="ECO:0007669"/>
    <property type="project" value="TreeGrafter"/>
</dbReference>
<dbReference type="PROSITE" id="PS50835">
    <property type="entry name" value="IG_LIKE"/>
    <property type="match status" value="1"/>
</dbReference>
<dbReference type="GO" id="GO:0001916">
    <property type="term" value="P:positive regulation of T cell mediated cytotoxicity"/>
    <property type="evidence" value="ECO:0007669"/>
    <property type="project" value="TreeGrafter"/>
</dbReference>
<name>L5MC03_MYODS</name>
<dbReference type="eggNOG" id="ENOG502SJH6">
    <property type="taxonomic scope" value="Eukaryota"/>
</dbReference>
<keyword evidence="5" id="KW-0472">Membrane</keyword>
<dbReference type="GO" id="GO:0005615">
    <property type="term" value="C:extracellular space"/>
    <property type="evidence" value="ECO:0007669"/>
    <property type="project" value="TreeGrafter"/>
</dbReference>
<dbReference type="GO" id="GO:0009897">
    <property type="term" value="C:external side of plasma membrane"/>
    <property type="evidence" value="ECO:0007669"/>
    <property type="project" value="TreeGrafter"/>
</dbReference>
<dbReference type="Pfam" id="PF16497">
    <property type="entry name" value="MHC_I_3"/>
    <property type="match status" value="2"/>
</dbReference>
<comment type="subcellular location">
    <subcellularLocation>
        <location evidence="1">Cell membrane</location>
        <topology evidence="1">Single-pass type I membrane protein</topology>
    </subcellularLocation>
    <subcellularLocation>
        <location evidence="2">Endosome membrane</location>
    </subcellularLocation>
</comment>
<dbReference type="GO" id="GO:0010008">
    <property type="term" value="C:endosome membrane"/>
    <property type="evidence" value="ECO:0007669"/>
    <property type="project" value="UniProtKB-SubCell"/>
</dbReference>
<evidence type="ECO:0000256" key="6">
    <source>
        <dbReference type="ARBA" id="ARBA00023180"/>
    </source>
</evidence>
<evidence type="ECO:0000256" key="2">
    <source>
        <dbReference type="ARBA" id="ARBA00004608"/>
    </source>
</evidence>
<dbReference type="FunFam" id="3.30.500.10:FF:000002">
    <property type="entry name" value="Antigen-presenting glycoprotein CD1d1"/>
    <property type="match status" value="1"/>
</dbReference>
<dbReference type="InterPro" id="IPR036179">
    <property type="entry name" value="Ig-like_dom_sf"/>
</dbReference>
<evidence type="ECO:0000313" key="10">
    <source>
        <dbReference type="EMBL" id="ELK35857.1"/>
    </source>
</evidence>
<dbReference type="GO" id="GO:0071723">
    <property type="term" value="F:lipopeptide binding"/>
    <property type="evidence" value="ECO:0007669"/>
    <property type="project" value="TreeGrafter"/>
</dbReference>
<evidence type="ECO:0000256" key="3">
    <source>
        <dbReference type="ARBA" id="ARBA00022753"/>
    </source>
</evidence>
<evidence type="ECO:0000313" key="11">
    <source>
        <dbReference type="Proteomes" id="UP000010556"/>
    </source>
</evidence>
<evidence type="ECO:0000256" key="7">
    <source>
        <dbReference type="ARBA" id="ARBA00023319"/>
    </source>
</evidence>
<protein>
    <submittedName>
        <fullName evidence="10">T-cell surface glycoprotein CD1a</fullName>
    </submittedName>
</protein>
<keyword evidence="7" id="KW-0393">Immunoglobulin domain</keyword>
<organism evidence="10 11">
    <name type="scientific">Myotis davidii</name>
    <name type="common">David's myotis</name>
    <dbReference type="NCBI Taxonomy" id="225400"/>
    <lineage>
        <taxon>Eukaryota</taxon>
        <taxon>Metazoa</taxon>
        <taxon>Chordata</taxon>
        <taxon>Craniata</taxon>
        <taxon>Vertebrata</taxon>
        <taxon>Euteleostomi</taxon>
        <taxon>Mammalia</taxon>
        <taxon>Eutheria</taxon>
        <taxon>Laurasiatheria</taxon>
        <taxon>Chiroptera</taxon>
        <taxon>Yangochiroptera</taxon>
        <taxon>Vespertilionidae</taxon>
        <taxon>Myotis</taxon>
    </lineage>
</organism>
<dbReference type="InterPro" id="IPR003597">
    <property type="entry name" value="Ig_C1-set"/>
</dbReference>
<dbReference type="EMBL" id="KB102035">
    <property type="protein sequence ID" value="ELK35857.1"/>
    <property type="molecule type" value="Genomic_DNA"/>
</dbReference>
<dbReference type="InterPro" id="IPR011161">
    <property type="entry name" value="MHC_I-like_Ag-recog"/>
</dbReference>
<dbReference type="GO" id="GO:0006955">
    <property type="term" value="P:immune response"/>
    <property type="evidence" value="ECO:0007669"/>
    <property type="project" value="TreeGrafter"/>
</dbReference>
<gene>
    <name evidence="10" type="ORF">MDA_GLEAN10008488</name>
</gene>
<keyword evidence="11" id="KW-1185">Reference proteome</keyword>
<evidence type="ECO:0000256" key="1">
    <source>
        <dbReference type="ARBA" id="ARBA00004251"/>
    </source>
</evidence>
<dbReference type="PANTHER" id="PTHR16675">
    <property type="entry name" value="MHC CLASS I-RELATED"/>
    <property type="match status" value="1"/>
</dbReference>
<accession>L5MC03</accession>
<feature type="domain" description="Ig-like" evidence="9">
    <location>
        <begin position="301"/>
        <end position="401"/>
    </location>
</feature>
<dbReference type="InterPro" id="IPR007110">
    <property type="entry name" value="Ig-like_dom"/>
</dbReference>
<sequence>MASLISRFSVFPSWHLSSFSLLPDAFSSPHSICSFATAFQEEIAFKIIHSSSFYNHSWVKMQNSAWLGDSTKFLQTHDWDTNSGRITLLRPWSKGNLSKKERKKKTGRILPWVLHYNASSNSQTCQSMEVQFPKWGAFQEQISFHMIHISSFYNHSWTQNWGSAWLGELQTHGWNSNSYSIIFLRPWSKGNFSKKEITEMEKFFRRLHTELPLVIRKHVSEWKFEYPFEVQITGGCELHPRESKVVFLKFAYQGSELLNFQNNSWLPSSKGDNRAQEVCRLFNQYHVANIITQRILWDTCPRFLLGLFDAGKADLQRKVKPEAWLSTGSNSGPDRQMLVCHVSGFHPKPIWVQWMRGEHLQQGTQQSDILPNADGTWYLEVFLEVEATETSGLYCRVRHSSLGGQDILLYLVPCLLAALLPLPPLALLSPTDSVQQLRPAALIATQEQGEVEKPPGRSGLPAAAHTKGAKNFQEPPEAHPDDSDWHPAWSGTPAHLLHHPGTANAHHAPCSAACC</sequence>
<dbReference type="InterPro" id="IPR037055">
    <property type="entry name" value="MHC_I-like_Ag-recog_sf"/>
</dbReference>
<dbReference type="Gene3D" id="3.30.500.10">
    <property type="entry name" value="MHC class I-like antigen recognition-like"/>
    <property type="match status" value="2"/>
</dbReference>
<proteinExistence type="predicted"/>
<dbReference type="InterPro" id="IPR011162">
    <property type="entry name" value="MHC_I/II-like_Ag-recog"/>
</dbReference>
<feature type="compositionally biased region" description="Basic and acidic residues" evidence="8">
    <location>
        <begin position="476"/>
        <end position="485"/>
    </location>
</feature>
<dbReference type="SUPFAM" id="SSF48726">
    <property type="entry name" value="Immunoglobulin"/>
    <property type="match status" value="1"/>
</dbReference>
<feature type="region of interest" description="Disordered" evidence="8">
    <location>
        <begin position="447"/>
        <end position="490"/>
    </location>
</feature>
<keyword evidence="6" id="KW-0325">Glycoprotein</keyword>
<dbReference type="GO" id="GO:0048006">
    <property type="term" value="P:antigen processing and presentation, endogenous lipid antigen via MHC class Ib"/>
    <property type="evidence" value="ECO:0007669"/>
    <property type="project" value="TreeGrafter"/>
</dbReference>
<evidence type="ECO:0000256" key="8">
    <source>
        <dbReference type="SAM" id="MobiDB-lite"/>
    </source>
</evidence>
<evidence type="ECO:0000256" key="5">
    <source>
        <dbReference type="ARBA" id="ARBA00023136"/>
    </source>
</evidence>
<reference evidence="11" key="1">
    <citation type="journal article" date="2013" name="Science">
        <title>Comparative analysis of bat genomes provides insight into the evolution of flight and immunity.</title>
        <authorList>
            <person name="Zhang G."/>
            <person name="Cowled C."/>
            <person name="Shi Z."/>
            <person name="Huang Z."/>
            <person name="Bishop-Lilly K.A."/>
            <person name="Fang X."/>
            <person name="Wynne J.W."/>
            <person name="Xiong Z."/>
            <person name="Baker M.L."/>
            <person name="Zhao W."/>
            <person name="Tachedjian M."/>
            <person name="Zhu Y."/>
            <person name="Zhou P."/>
            <person name="Jiang X."/>
            <person name="Ng J."/>
            <person name="Yang L."/>
            <person name="Wu L."/>
            <person name="Xiao J."/>
            <person name="Feng Y."/>
            <person name="Chen Y."/>
            <person name="Sun X."/>
            <person name="Zhang Y."/>
            <person name="Marsh G.A."/>
            <person name="Crameri G."/>
            <person name="Broder C.C."/>
            <person name="Frey K.G."/>
            <person name="Wang L.F."/>
            <person name="Wang J."/>
        </authorList>
    </citation>
    <scope>NUCLEOTIDE SEQUENCE [LARGE SCALE GENOMIC DNA]</scope>
</reference>
<dbReference type="InterPro" id="IPR013783">
    <property type="entry name" value="Ig-like_fold"/>
</dbReference>
<dbReference type="InterPro" id="IPR050208">
    <property type="entry name" value="MHC_class-I_related"/>
</dbReference>
<dbReference type="Gene3D" id="2.60.40.10">
    <property type="entry name" value="Immunoglobulins"/>
    <property type="match status" value="1"/>
</dbReference>
<keyword evidence="4" id="KW-0391">Immunity</keyword>
<dbReference type="FunFam" id="2.60.40.10:FF:000254">
    <property type="entry name" value="Antigen-presenting glycoprotein CD1d1"/>
    <property type="match status" value="1"/>
</dbReference>
<dbReference type="SMART" id="SM00407">
    <property type="entry name" value="IGc1"/>
    <property type="match status" value="1"/>
</dbReference>
<dbReference type="SUPFAM" id="SSF54452">
    <property type="entry name" value="MHC antigen-recognition domain"/>
    <property type="match status" value="2"/>
</dbReference>
<dbReference type="GO" id="GO:0030884">
    <property type="term" value="F:exogenous lipid antigen binding"/>
    <property type="evidence" value="ECO:0007669"/>
    <property type="project" value="TreeGrafter"/>
</dbReference>